<dbReference type="EC" id="2.10.1.1" evidence="7"/>
<dbReference type="eggNOG" id="COG0303">
    <property type="taxonomic scope" value="Bacteria"/>
</dbReference>
<keyword evidence="5 7" id="KW-0501">Molybdenum cofactor biosynthesis</keyword>
<comment type="cofactor">
    <cofactor evidence="7">
        <name>Mg(2+)</name>
        <dbReference type="ChEBI" id="CHEBI:18420"/>
    </cofactor>
</comment>
<evidence type="ECO:0000256" key="7">
    <source>
        <dbReference type="RuleBase" id="RU365090"/>
    </source>
</evidence>
<dbReference type="InterPro" id="IPR038987">
    <property type="entry name" value="MoeA-like"/>
</dbReference>
<comment type="similarity">
    <text evidence="3 7">Belongs to the MoeA family.</text>
</comment>
<dbReference type="SUPFAM" id="SSF63882">
    <property type="entry name" value="MoeA N-terminal region -like"/>
    <property type="match status" value="1"/>
</dbReference>
<evidence type="ECO:0000259" key="8">
    <source>
        <dbReference type="SMART" id="SM00852"/>
    </source>
</evidence>
<dbReference type="InterPro" id="IPR036425">
    <property type="entry name" value="MoaB/Mog-like_dom_sf"/>
</dbReference>
<dbReference type="Gene3D" id="2.40.340.10">
    <property type="entry name" value="MoeA, C-terminal, domain IV"/>
    <property type="match status" value="1"/>
</dbReference>
<sequence length="414" mass="42932">MAAAAVAPRPVRVAIAEAQGLMCAEEVVTERPLPGFDQAAIDGYAVRSVDVLGVGTGDEDDSGEAGSRSDSEVSLPVIGSIEAGARTPSRLQPRQAARVQTGAPMPTLADAVLPLRWTDGGDSRVTVLRGVRSGAYVRRTGDDVQPGDVAVRAGAIIGPAQVGLLAAVGRDRVLVHPKPRLSVLCVGGELVDISRTPGNGQVYDVNSYALAAAGRDAGAEVNRVGIVDTDPKALRDVVEGQINRAEVVVIAGAVGGAAAEGVRAVLAELGEMEVARIAMHPGSVQGFGQLGRDGVPVFLLPANPVSALVVFEVMVRPLIRLSLGKRQAHRRIVQARTLSPIESVAGRKGYLRGQLMRDQDTGEYLVQALGGVPGAPSHLLATLAEANCLVVVPSEAEQIRTGEIVDVAFLAQRG</sequence>
<comment type="pathway">
    <text evidence="2 7">Cofactor biosynthesis; molybdopterin biosynthesis.</text>
</comment>
<evidence type="ECO:0000256" key="4">
    <source>
        <dbReference type="ARBA" id="ARBA00022505"/>
    </source>
</evidence>
<evidence type="ECO:0000313" key="10">
    <source>
        <dbReference type="Proteomes" id="UP000005442"/>
    </source>
</evidence>
<dbReference type="PATRIC" id="fig|710685.3.peg.3359"/>
<comment type="catalytic activity">
    <reaction evidence="6">
        <text>adenylyl-molybdopterin + molybdate = Mo-molybdopterin + AMP + H(+)</text>
        <dbReference type="Rhea" id="RHEA:35047"/>
        <dbReference type="ChEBI" id="CHEBI:15378"/>
        <dbReference type="ChEBI" id="CHEBI:36264"/>
        <dbReference type="ChEBI" id="CHEBI:62727"/>
        <dbReference type="ChEBI" id="CHEBI:71302"/>
        <dbReference type="ChEBI" id="CHEBI:456215"/>
        <dbReference type="EC" id="2.10.1.1"/>
    </reaction>
</comment>
<dbReference type="GO" id="GO:0005829">
    <property type="term" value="C:cytosol"/>
    <property type="evidence" value="ECO:0007669"/>
    <property type="project" value="TreeGrafter"/>
</dbReference>
<evidence type="ECO:0000313" key="9">
    <source>
        <dbReference type="EMBL" id="AEV73875.1"/>
    </source>
</evidence>
<evidence type="ECO:0000256" key="2">
    <source>
        <dbReference type="ARBA" id="ARBA00005046"/>
    </source>
</evidence>
<dbReference type="CDD" id="cd00887">
    <property type="entry name" value="MoeA"/>
    <property type="match status" value="1"/>
</dbReference>
<dbReference type="HOGENOM" id="CLU_010186_7_0_11"/>
<protein>
    <recommendedName>
        <fullName evidence="7">Molybdopterin molybdenumtransferase</fullName>
        <ecNumber evidence="7">2.10.1.1</ecNumber>
    </recommendedName>
</protein>
<dbReference type="NCBIfam" id="NF045515">
    <property type="entry name" value="Glp_gephyrin"/>
    <property type="match status" value="1"/>
</dbReference>
<dbReference type="SMART" id="SM00852">
    <property type="entry name" value="MoCF_biosynth"/>
    <property type="match status" value="1"/>
</dbReference>
<dbReference type="EMBL" id="CP003169">
    <property type="protein sequence ID" value="AEV73875.1"/>
    <property type="molecule type" value="Genomic_DNA"/>
</dbReference>
<keyword evidence="7" id="KW-0808">Transferase</keyword>
<dbReference type="Pfam" id="PF03454">
    <property type="entry name" value="MoeA_C"/>
    <property type="match status" value="1"/>
</dbReference>
<keyword evidence="7" id="KW-0460">Magnesium</keyword>
<dbReference type="SUPFAM" id="SSF63867">
    <property type="entry name" value="MoeA C-terminal domain-like"/>
    <property type="match status" value="1"/>
</dbReference>
<dbReference type="Pfam" id="PF03453">
    <property type="entry name" value="MoeA_N"/>
    <property type="match status" value="1"/>
</dbReference>
<keyword evidence="10" id="KW-1185">Reference proteome</keyword>
<dbReference type="GO" id="GO:0006777">
    <property type="term" value="P:Mo-molybdopterin cofactor biosynthetic process"/>
    <property type="evidence" value="ECO:0007669"/>
    <property type="project" value="UniProtKB-UniRule"/>
</dbReference>
<proteinExistence type="inferred from homology"/>
<dbReference type="GO" id="GO:0061599">
    <property type="term" value="F:molybdopterin molybdotransferase activity"/>
    <property type="evidence" value="ECO:0007669"/>
    <property type="project" value="UniProtKB-UniRule"/>
</dbReference>
<dbReference type="PANTHER" id="PTHR10192">
    <property type="entry name" value="MOLYBDOPTERIN BIOSYNTHESIS PROTEIN"/>
    <property type="match status" value="1"/>
</dbReference>
<dbReference type="UniPathway" id="UPA00344"/>
<dbReference type="InterPro" id="IPR001453">
    <property type="entry name" value="MoaB/Mog_dom"/>
</dbReference>
<keyword evidence="7" id="KW-0479">Metal-binding</keyword>
<dbReference type="Gene3D" id="3.90.105.10">
    <property type="entry name" value="Molybdopterin biosynthesis moea protein, domain 2"/>
    <property type="match status" value="1"/>
</dbReference>
<dbReference type="GO" id="GO:0046872">
    <property type="term" value="F:metal ion binding"/>
    <property type="evidence" value="ECO:0007669"/>
    <property type="project" value="UniProtKB-UniRule"/>
</dbReference>
<dbReference type="InterPro" id="IPR005111">
    <property type="entry name" value="MoeA_C_domain_IV"/>
</dbReference>
<keyword evidence="4 7" id="KW-0500">Molybdenum</keyword>
<dbReference type="AlphaFoldDB" id="G8RPZ1"/>
<evidence type="ECO:0000256" key="1">
    <source>
        <dbReference type="ARBA" id="ARBA00002901"/>
    </source>
</evidence>
<organism evidence="9 10">
    <name type="scientific">Mycolicibacterium rhodesiae (strain NBB3)</name>
    <name type="common">Mycobacterium rhodesiae</name>
    <dbReference type="NCBI Taxonomy" id="710685"/>
    <lineage>
        <taxon>Bacteria</taxon>
        <taxon>Bacillati</taxon>
        <taxon>Actinomycetota</taxon>
        <taxon>Actinomycetes</taxon>
        <taxon>Mycobacteriales</taxon>
        <taxon>Mycobacteriaceae</taxon>
        <taxon>Mycolicibacterium</taxon>
    </lineage>
</organism>
<dbReference type="InterPro" id="IPR036135">
    <property type="entry name" value="MoeA_linker/N_sf"/>
</dbReference>
<dbReference type="NCBIfam" id="TIGR00177">
    <property type="entry name" value="molyb_syn"/>
    <property type="match status" value="1"/>
</dbReference>
<dbReference type="SUPFAM" id="SSF53218">
    <property type="entry name" value="Molybdenum cofactor biosynthesis proteins"/>
    <property type="match status" value="1"/>
</dbReference>
<evidence type="ECO:0000256" key="6">
    <source>
        <dbReference type="ARBA" id="ARBA00047317"/>
    </source>
</evidence>
<dbReference type="InterPro" id="IPR036688">
    <property type="entry name" value="MoeA_C_domain_IV_sf"/>
</dbReference>
<dbReference type="Gene3D" id="2.170.190.11">
    <property type="entry name" value="Molybdopterin biosynthesis moea protein, domain 3"/>
    <property type="match status" value="1"/>
</dbReference>
<evidence type="ECO:0000256" key="5">
    <source>
        <dbReference type="ARBA" id="ARBA00023150"/>
    </source>
</evidence>
<dbReference type="KEGG" id="mrh:MycrhN_3351"/>
<dbReference type="Gene3D" id="3.40.980.10">
    <property type="entry name" value="MoaB/Mog-like domain"/>
    <property type="match status" value="1"/>
</dbReference>
<dbReference type="Pfam" id="PF00994">
    <property type="entry name" value="MoCF_biosynth"/>
    <property type="match status" value="1"/>
</dbReference>
<gene>
    <name evidence="9" type="ordered locus">MycrhN_3351</name>
</gene>
<feature type="domain" description="MoaB/Mog" evidence="8">
    <location>
        <begin position="182"/>
        <end position="321"/>
    </location>
</feature>
<evidence type="ECO:0000256" key="3">
    <source>
        <dbReference type="ARBA" id="ARBA00010763"/>
    </source>
</evidence>
<dbReference type="STRING" id="710685.MycrhN_3351"/>
<comment type="function">
    <text evidence="1 7">Catalyzes the insertion of molybdate into adenylated molybdopterin with the concomitant release of AMP.</text>
</comment>
<dbReference type="Proteomes" id="UP000005442">
    <property type="component" value="Chromosome"/>
</dbReference>
<dbReference type="PANTHER" id="PTHR10192:SF5">
    <property type="entry name" value="GEPHYRIN"/>
    <property type="match status" value="1"/>
</dbReference>
<reference evidence="9 10" key="1">
    <citation type="submission" date="2011-12" db="EMBL/GenBank/DDBJ databases">
        <title>Complete sequence of Mycobacterium rhodesiae NBB3.</title>
        <authorList>
            <consortium name="US DOE Joint Genome Institute"/>
            <person name="Lucas S."/>
            <person name="Han J."/>
            <person name="Lapidus A."/>
            <person name="Cheng J.-F."/>
            <person name="Goodwin L."/>
            <person name="Pitluck S."/>
            <person name="Peters L."/>
            <person name="Mikhailova N."/>
            <person name="Gu W."/>
            <person name="Detter J.C."/>
            <person name="Han C."/>
            <person name="Tapia R."/>
            <person name="Land M."/>
            <person name="Hauser L."/>
            <person name="Kyrpides N."/>
            <person name="Ivanova N."/>
            <person name="Pagani I."/>
            <person name="Mattes T."/>
            <person name="Holmes A."/>
            <person name="Rutledge P."/>
            <person name="Paulsen I."/>
            <person name="Coleman N."/>
            <person name="Woyke T."/>
        </authorList>
    </citation>
    <scope>NUCLEOTIDE SEQUENCE [LARGE SCALE GENOMIC DNA]</scope>
    <source>
        <strain evidence="9 10">NBB3</strain>
    </source>
</reference>
<dbReference type="InterPro" id="IPR005110">
    <property type="entry name" value="MoeA_linker/N"/>
</dbReference>
<accession>G8RPZ1</accession>
<name>G8RPZ1_MYCRN</name>